<evidence type="ECO:0000313" key="4">
    <source>
        <dbReference type="EMBL" id="MFD0783045.1"/>
    </source>
</evidence>
<dbReference type="EMBL" id="JBHTHM010000078">
    <property type="protein sequence ID" value="MFD0783045.1"/>
    <property type="molecule type" value="Genomic_DNA"/>
</dbReference>
<proteinExistence type="predicted"/>
<dbReference type="InterPro" id="IPR015590">
    <property type="entry name" value="Aldehyde_DH_dom"/>
</dbReference>
<feature type="non-terminal residue" evidence="4">
    <location>
        <position position="155"/>
    </location>
</feature>
<dbReference type="Proteomes" id="UP001597053">
    <property type="component" value="Unassembled WGS sequence"/>
</dbReference>
<evidence type="ECO:0000313" key="5">
    <source>
        <dbReference type="Proteomes" id="UP001597053"/>
    </source>
</evidence>
<evidence type="ECO:0000256" key="1">
    <source>
        <dbReference type="ARBA" id="ARBA00023002"/>
    </source>
</evidence>
<evidence type="ECO:0000259" key="3">
    <source>
        <dbReference type="Pfam" id="PF00171"/>
    </source>
</evidence>
<dbReference type="Gene3D" id="3.40.605.10">
    <property type="entry name" value="Aldehyde Dehydrogenase, Chain A, domain 1"/>
    <property type="match status" value="1"/>
</dbReference>
<gene>
    <name evidence="4" type="ORF">ACFQZ8_03765</name>
</gene>
<comment type="caution">
    <text evidence="4">The sequence shown here is derived from an EMBL/GenBank/DDBJ whole genome shotgun (WGS) entry which is preliminary data.</text>
</comment>
<sequence length="155" mass="16410">MNVVTTVDPRDGRSRSTELTETGESRLHTIAGQASRAARWLSGLGRPGRAAMLDAIGESLEARRVQLVATAEAETGLSRARLDQEVTRAAVQFRMFGDVLRDGGYLEAMIDHAADTPLGPGPDLRRMLVPLGPVAVFGASNFPFAFSVAGGDTAS</sequence>
<organism evidence="4 5">
    <name type="scientific">Micromonospora azadirachtae</name>
    <dbReference type="NCBI Taxonomy" id="1970735"/>
    <lineage>
        <taxon>Bacteria</taxon>
        <taxon>Bacillati</taxon>
        <taxon>Actinomycetota</taxon>
        <taxon>Actinomycetes</taxon>
        <taxon>Micromonosporales</taxon>
        <taxon>Micromonosporaceae</taxon>
        <taxon>Micromonospora</taxon>
    </lineage>
</organism>
<dbReference type="SUPFAM" id="SSF53720">
    <property type="entry name" value="ALDH-like"/>
    <property type="match status" value="1"/>
</dbReference>
<protein>
    <submittedName>
        <fullName evidence="4">Aldehyde dehydrogenase family protein</fullName>
    </submittedName>
</protein>
<name>A0ABW2ZWS8_9ACTN</name>
<evidence type="ECO:0000256" key="2">
    <source>
        <dbReference type="SAM" id="MobiDB-lite"/>
    </source>
</evidence>
<keyword evidence="5" id="KW-1185">Reference proteome</keyword>
<dbReference type="InterPro" id="IPR016161">
    <property type="entry name" value="Ald_DH/histidinol_DH"/>
</dbReference>
<keyword evidence="1" id="KW-0560">Oxidoreductase</keyword>
<dbReference type="InterPro" id="IPR016162">
    <property type="entry name" value="Ald_DH_N"/>
</dbReference>
<reference evidence="5" key="1">
    <citation type="journal article" date="2019" name="Int. J. Syst. Evol. Microbiol.">
        <title>The Global Catalogue of Microorganisms (GCM) 10K type strain sequencing project: providing services to taxonomists for standard genome sequencing and annotation.</title>
        <authorList>
            <consortium name="The Broad Institute Genomics Platform"/>
            <consortium name="The Broad Institute Genome Sequencing Center for Infectious Disease"/>
            <person name="Wu L."/>
            <person name="Ma J."/>
        </authorList>
    </citation>
    <scope>NUCLEOTIDE SEQUENCE [LARGE SCALE GENOMIC DNA]</scope>
    <source>
        <strain evidence="5">JCM 32148</strain>
    </source>
</reference>
<accession>A0ABW2ZWS8</accession>
<feature type="domain" description="Aldehyde dehydrogenase" evidence="3">
    <location>
        <begin position="6"/>
        <end position="148"/>
    </location>
</feature>
<feature type="region of interest" description="Disordered" evidence="2">
    <location>
        <begin position="1"/>
        <end position="22"/>
    </location>
</feature>
<feature type="compositionally biased region" description="Basic and acidic residues" evidence="2">
    <location>
        <begin position="8"/>
        <end position="22"/>
    </location>
</feature>
<dbReference type="Pfam" id="PF00171">
    <property type="entry name" value="Aldedh"/>
    <property type="match status" value="1"/>
</dbReference>